<dbReference type="GO" id="GO:0008977">
    <property type="term" value="F:prephenate dehydrogenase (NAD+) activity"/>
    <property type="evidence" value="ECO:0007669"/>
    <property type="project" value="InterPro"/>
</dbReference>
<dbReference type="InterPro" id="IPR059064">
    <property type="entry name" value="TYRAAT2_C"/>
</dbReference>
<evidence type="ECO:0000313" key="6">
    <source>
        <dbReference type="Proteomes" id="UP001230188"/>
    </source>
</evidence>
<evidence type="ECO:0000256" key="3">
    <source>
        <dbReference type="SAM" id="SignalP"/>
    </source>
</evidence>
<dbReference type="GO" id="GO:0006571">
    <property type="term" value="P:tyrosine biosynthetic process"/>
    <property type="evidence" value="ECO:0007669"/>
    <property type="project" value="InterPro"/>
</dbReference>
<dbReference type="PANTHER" id="PTHR43207">
    <property type="entry name" value="AROGENATE DEHYDROGENASE-RELATED"/>
    <property type="match status" value="1"/>
</dbReference>
<dbReference type="Proteomes" id="UP001230188">
    <property type="component" value="Unassembled WGS sequence"/>
</dbReference>
<protein>
    <recommendedName>
        <fullName evidence="4">Prephenate/arogenate dehydrogenase domain-containing protein</fullName>
    </recommendedName>
</protein>
<dbReference type="InterPro" id="IPR046826">
    <property type="entry name" value="PDH_N"/>
</dbReference>
<dbReference type="Pfam" id="PF02153">
    <property type="entry name" value="PDH_N"/>
    <property type="match status" value="1"/>
</dbReference>
<feature type="domain" description="Prephenate/arogenate dehydrogenase" evidence="4">
    <location>
        <begin position="73"/>
        <end position="368"/>
    </location>
</feature>
<dbReference type="AlphaFoldDB" id="A0AAD7U7E0"/>
<keyword evidence="1" id="KW-0560">Oxidoreductase</keyword>
<dbReference type="GO" id="GO:0033730">
    <property type="term" value="F:arogenate dehydrogenase (NADP+) activity"/>
    <property type="evidence" value="ECO:0007669"/>
    <property type="project" value="InterPro"/>
</dbReference>
<organism evidence="5 6">
    <name type="scientific">Chrysophaeum taylorii</name>
    <dbReference type="NCBI Taxonomy" id="2483200"/>
    <lineage>
        <taxon>Eukaryota</taxon>
        <taxon>Sar</taxon>
        <taxon>Stramenopiles</taxon>
        <taxon>Ochrophyta</taxon>
        <taxon>Pelagophyceae</taxon>
        <taxon>Pelagomonadales</taxon>
        <taxon>Pelagomonadaceae</taxon>
        <taxon>Chrysophaeum</taxon>
    </lineage>
</organism>
<proteinExistence type="predicted"/>
<dbReference type="GO" id="GO:0070403">
    <property type="term" value="F:NAD+ binding"/>
    <property type="evidence" value="ECO:0007669"/>
    <property type="project" value="InterPro"/>
</dbReference>
<reference evidence="5" key="1">
    <citation type="submission" date="2023-01" db="EMBL/GenBank/DDBJ databases">
        <title>Metagenome sequencing of chrysophaentin producing Chrysophaeum taylorii.</title>
        <authorList>
            <person name="Davison J."/>
            <person name="Bewley C."/>
        </authorList>
    </citation>
    <scope>NUCLEOTIDE SEQUENCE</scope>
    <source>
        <strain evidence="5">NIES-1699</strain>
    </source>
</reference>
<feature type="compositionally biased region" description="Pro residues" evidence="2">
    <location>
        <begin position="348"/>
        <end position="362"/>
    </location>
</feature>
<comment type="caution">
    <text evidence="5">The sequence shown here is derived from an EMBL/GenBank/DDBJ whole genome shotgun (WGS) entry which is preliminary data.</text>
</comment>
<feature type="compositionally biased region" description="Polar residues" evidence="2">
    <location>
        <begin position="373"/>
        <end position="388"/>
    </location>
</feature>
<feature type="chain" id="PRO_5042261280" description="Prephenate/arogenate dehydrogenase domain-containing protein" evidence="3">
    <location>
        <begin position="19"/>
        <end position="388"/>
    </location>
</feature>
<accession>A0AAD7U7E0</accession>
<evidence type="ECO:0000256" key="1">
    <source>
        <dbReference type="ARBA" id="ARBA00023002"/>
    </source>
</evidence>
<evidence type="ECO:0000256" key="2">
    <source>
        <dbReference type="SAM" id="MobiDB-lite"/>
    </source>
</evidence>
<keyword evidence="3" id="KW-0732">Signal</keyword>
<keyword evidence="6" id="KW-1185">Reference proteome</keyword>
<dbReference type="PROSITE" id="PS51176">
    <property type="entry name" value="PDH_ADH"/>
    <property type="match status" value="1"/>
</dbReference>
<dbReference type="Gene3D" id="3.40.50.720">
    <property type="entry name" value="NAD(P)-binding Rossmann-like Domain"/>
    <property type="match status" value="1"/>
</dbReference>
<dbReference type="InterPro" id="IPR045011">
    <property type="entry name" value="TYRAAT1/2"/>
</dbReference>
<name>A0AAD7U7E0_9STRA</name>
<dbReference type="InterPro" id="IPR036291">
    <property type="entry name" value="NAD(P)-bd_dom_sf"/>
</dbReference>
<dbReference type="Pfam" id="PF26213">
    <property type="entry name" value="TYRAAT1_C"/>
    <property type="match status" value="1"/>
</dbReference>
<gene>
    <name evidence="5" type="ORF">CTAYLR_006846</name>
</gene>
<feature type="region of interest" description="Disordered" evidence="2">
    <location>
        <begin position="342"/>
        <end position="388"/>
    </location>
</feature>
<evidence type="ECO:0000313" key="5">
    <source>
        <dbReference type="EMBL" id="KAJ8598448.1"/>
    </source>
</evidence>
<dbReference type="PANTHER" id="PTHR43207:SF4">
    <property type="entry name" value="AROGENATE DEHYDROGENASE 2, CHLOROPLASTIC"/>
    <property type="match status" value="1"/>
</dbReference>
<sequence>MKGVVVLAASLVALLVDGFSPVASHHQRLSFRCAAPVDDDMKLAAIKAQEAFLQSQLKEIQRQKARVLATRRLRIGVVGFGRFGQFLAARFRRAPHDVSVLSRSDRAAEAADAGAISYFALGADSDVAEFMAQDLDVVVLAVSIVSFRETLERLAPFVAARCNATHAPLLVDVLSVKEHARRAMLELLPSEASILCTHPMFGPDSGRHGWNDLPFVFDRVRIRDDAIDRCERFLCIFESEGCRMVELGCRQHDVYAANSQFLTHLVGRMLGETGLSLRKTPVDTRGFESVLRIVETTCDDSFDLFYGLYRYNQHSKSTLLSLRKALADLELRLIHLELTDTTTSQSMIPPPPADLPRNPPPHQSLSEVRLINAESSSAASPADLHSSS</sequence>
<dbReference type="SUPFAM" id="SSF51735">
    <property type="entry name" value="NAD(P)-binding Rossmann-fold domains"/>
    <property type="match status" value="1"/>
</dbReference>
<dbReference type="InterPro" id="IPR003099">
    <property type="entry name" value="Prephen_DH"/>
</dbReference>
<feature type="signal peptide" evidence="3">
    <location>
        <begin position="1"/>
        <end position="18"/>
    </location>
</feature>
<evidence type="ECO:0000259" key="4">
    <source>
        <dbReference type="PROSITE" id="PS51176"/>
    </source>
</evidence>
<dbReference type="EMBL" id="JAQMWT010000673">
    <property type="protein sequence ID" value="KAJ8598448.1"/>
    <property type="molecule type" value="Genomic_DNA"/>
</dbReference>
<dbReference type="GO" id="GO:0004665">
    <property type="term" value="F:prephenate dehydrogenase (NADP+) activity"/>
    <property type="evidence" value="ECO:0007669"/>
    <property type="project" value="InterPro"/>
</dbReference>